<protein>
    <recommendedName>
        <fullName evidence="4">Transmembrane protein</fullName>
    </recommendedName>
</protein>
<organism evidence="2 3">
    <name type="scientific">blood disease bacterium A2-HR MARDI</name>
    <dbReference type="NCBI Taxonomy" id="1944648"/>
    <lineage>
        <taxon>Bacteria</taxon>
        <taxon>Pseudomonadati</taxon>
        <taxon>Pseudomonadota</taxon>
        <taxon>Betaproteobacteria</taxon>
        <taxon>Burkholderiales</taxon>
        <taxon>Burkholderiaceae</taxon>
        <taxon>Ralstonia</taxon>
        <taxon>Ralstonia solanacearum species complex</taxon>
    </lineage>
</organism>
<proteinExistence type="predicted"/>
<dbReference type="EMBL" id="CP019912">
    <property type="protein sequence ID" value="AQW32719.1"/>
    <property type="molecule type" value="Genomic_DNA"/>
</dbReference>
<evidence type="ECO:0000256" key="1">
    <source>
        <dbReference type="SAM" id="Phobius"/>
    </source>
</evidence>
<name>A0A1U9VQ01_9RALS</name>
<dbReference type="Proteomes" id="UP000189628">
    <property type="component" value="Plasmid unnamed"/>
</dbReference>
<keyword evidence="1" id="KW-1133">Transmembrane helix</keyword>
<evidence type="ECO:0000313" key="3">
    <source>
        <dbReference type="Proteomes" id="UP000189628"/>
    </source>
</evidence>
<accession>A0A1U9VQ01</accession>
<keyword evidence="1" id="KW-0812">Transmembrane</keyword>
<evidence type="ECO:0000313" key="2">
    <source>
        <dbReference type="EMBL" id="AQW32719.1"/>
    </source>
</evidence>
<gene>
    <name evidence="2" type="ORF">B0B51_23360</name>
</gene>
<reference evidence="2 3" key="1">
    <citation type="submission" date="2017-02" db="EMBL/GenBank/DDBJ databases">
        <title>Blood Disease Bacterium A2-HR MARDI.</title>
        <authorList>
            <person name="Badrun R."/>
            <person name="Abu Bakar N."/>
            <person name="Laboh R."/>
        </authorList>
    </citation>
    <scope>NUCLEOTIDE SEQUENCE [LARGE SCALE GENOMIC DNA]</scope>
    <source>
        <strain evidence="2 3">A2-HR MARDI</strain>
        <plasmid evidence="3">Plasmid</plasmid>
    </source>
</reference>
<sequence length="93" mass="9933">MFVLDIIGLVWLFGGIVALGMLARWLPPQHWAVVVAVCIWAAGVIPALVAQMTSGTPAARLRAAARAGREYWLIMAVLFALGMVGSIIFLVAD</sequence>
<feature type="transmembrane region" description="Helical" evidence="1">
    <location>
        <begin position="31"/>
        <end position="50"/>
    </location>
</feature>
<evidence type="ECO:0008006" key="4">
    <source>
        <dbReference type="Google" id="ProtNLM"/>
    </source>
</evidence>
<keyword evidence="1" id="KW-0472">Membrane</keyword>
<feature type="transmembrane region" description="Helical" evidence="1">
    <location>
        <begin position="71"/>
        <end position="92"/>
    </location>
</feature>
<feature type="transmembrane region" description="Helical" evidence="1">
    <location>
        <begin position="7"/>
        <end position="25"/>
    </location>
</feature>
<dbReference type="AlphaFoldDB" id="A0A1U9VQ01"/>
<keyword evidence="2" id="KW-0614">Plasmid</keyword>
<geneLocation type="plasmid" evidence="2">
    <name>unnamed</name>
</geneLocation>